<reference evidence="3 4" key="1">
    <citation type="journal article" date="2014" name="Curr. Microbiol.">
        <title>Spirosoma radiotolerans sp. nov., a gamma-radiation-resistant bacterium isolated from gamma ray-irradiated soil.</title>
        <authorList>
            <person name="Lee J.J."/>
            <person name="Srinivasan S."/>
            <person name="Lim S."/>
            <person name="Joe M."/>
            <person name="Im S."/>
            <person name="Bae S.I."/>
            <person name="Park K.R."/>
            <person name="Han J.H."/>
            <person name="Park S.H."/>
            <person name="Joo B.M."/>
            <person name="Park S.J."/>
            <person name="Kim M.K."/>
        </authorList>
    </citation>
    <scope>NUCLEOTIDE SEQUENCE [LARGE SCALE GENOMIC DNA]</scope>
    <source>
        <strain evidence="3 4">DG5A</strain>
    </source>
</reference>
<dbReference type="STRING" id="1379870.SD10_05010"/>
<feature type="domain" description="Uncharacterized protein TP-0789" evidence="2">
    <location>
        <begin position="135"/>
        <end position="235"/>
    </location>
</feature>
<evidence type="ECO:0000256" key="1">
    <source>
        <dbReference type="SAM" id="SignalP"/>
    </source>
</evidence>
<feature type="chain" id="PRO_5002413981" evidence="1">
    <location>
        <begin position="22"/>
        <end position="238"/>
    </location>
</feature>
<dbReference type="InterPro" id="IPR033399">
    <property type="entry name" value="TP_0789-like"/>
</dbReference>
<evidence type="ECO:0000259" key="2">
    <source>
        <dbReference type="Pfam" id="PF17131"/>
    </source>
</evidence>
<evidence type="ECO:0000313" key="4">
    <source>
        <dbReference type="Proteomes" id="UP000033054"/>
    </source>
</evidence>
<name>A0A0E3V5P6_9BACT</name>
<feature type="signal peptide" evidence="1">
    <location>
        <begin position="1"/>
        <end position="21"/>
    </location>
</feature>
<dbReference type="HOGENOM" id="CLU_081300_0_0_10"/>
<organism evidence="3 4">
    <name type="scientific">Spirosoma radiotolerans</name>
    <dbReference type="NCBI Taxonomy" id="1379870"/>
    <lineage>
        <taxon>Bacteria</taxon>
        <taxon>Pseudomonadati</taxon>
        <taxon>Bacteroidota</taxon>
        <taxon>Cytophagia</taxon>
        <taxon>Cytophagales</taxon>
        <taxon>Cytophagaceae</taxon>
        <taxon>Spirosoma</taxon>
    </lineage>
</organism>
<evidence type="ECO:0000313" key="3">
    <source>
        <dbReference type="EMBL" id="AKD54367.1"/>
    </source>
</evidence>
<dbReference type="AlphaFoldDB" id="A0A0E3V5P6"/>
<dbReference type="EMBL" id="CP010429">
    <property type="protein sequence ID" value="AKD54367.1"/>
    <property type="molecule type" value="Genomic_DNA"/>
</dbReference>
<keyword evidence="4" id="KW-1185">Reference proteome</keyword>
<protein>
    <submittedName>
        <fullName evidence="3">Signal peptide protein</fullName>
    </submittedName>
</protein>
<sequence>MKTTRLLAVAMAALVSAGAYAQTADEIIDKHIAALGGMDKLKGVSTLVTERSLSVQGMEIPSKTTIVVGKAMRSESSVMGNSMIQVVNGTTGWMLRPTMMQGTGEPEDMPADQIKQQIGQLDPFGPLVNYKEKGNKVDLVGKEKVDGKDAYHLKVTTKDGQTVDEYVDAKTYLVNKVKMVMNGQEGEMGFSDYKDVDGIKFANTMEIANPQMGALTMVTTKITVNPKVDEAIFKKPAK</sequence>
<dbReference type="OrthoDB" id="128937at2"/>
<dbReference type="PATRIC" id="fig|1379870.5.peg.1087"/>
<accession>A0A0E3V5P6</accession>
<dbReference type="RefSeq" id="WP_046375962.1">
    <property type="nucleotide sequence ID" value="NZ_CP010429.1"/>
</dbReference>
<dbReference type="Pfam" id="PF17131">
    <property type="entry name" value="LolA_like"/>
    <property type="match status" value="1"/>
</dbReference>
<gene>
    <name evidence="3" type="ORF">SD10_05010</name>
</gene>
<dbReference type="Gene3D" id="2.50.20.10">
    <property type="entry name" value="Lipoprotein localisation LolA/LolB/LppX"/>
    <property type="match status" value="1"/>
</dbReference>
<keyword evidence="1" id="KW-0732">Signal</keyword>
<proteinExistence type="predicted"/>
<dbReference type="KEGG" id="srd:SD10_05010"/>
<dbReference type="Proteomes" id="UP000033054">
    <property type="component" value="Chromosome"/>
</dbReference>